<evidence type="ECO:0000259" key="2">
    <source>
        <dbReference type="Pfam" id="PF09992"/>
    </source>
</evidence>
<gene>
    <name evidence="3" type="ORF">ACFP56_08840</name>
</gene>
<keyword evidence="3" id="KW-0378">Hydrolase</keyword>
<dbReference type="RefSeq" id="WP_379233465.1">
    <property type="nucleotide sequence ID" value="NZ_JBHSTE010000003.1"/>
</dbReference>
<feature type="domain" description="Phosphodiester glycosidase" evidence="2">
    <location>
        <begin position="175"/>
        <end position="354"/>
    </location>
</feature>
<keyword evidence="1" id="KW-1133">Transmembrane helix</keyword>
<dbReference type="InterPro" id="IPR018711">
    <property type="entry name" value="NAGPA"/>
</dbReference>
<keyword evidence="1" id="KW-0812">Transmembrane</keyword>
<name>A0ABW1V1S3_9BACL</name>
<keyword evidence="1" id="KW-0472">Membrane</keyword>
<protein>
    <submittedName>
        <fullName evidence="3">Phosphodiester glycosidase family protein</fullName>
    </submittedName>
</protein>
<dbReference type="Proteomes" id="UP001596233">
    <property type="component" value="Unassembled WGS sequence"/>
</dbReference>
<dbReference type="PANTHER" id="PTHR40446:SF2">
    <property type="entry name" value="N-ACETYLGLUCOSAMINE-1-PHOSPHODIESTER ALPHA-N-ACETYLGLUCOSAMINIDASE"/>
    <property type="match status" value="1"/>
</dbReference>
<keyword evidence="4" id="KW-1185">Reference proteome</keyword>
<dbReference type="EMBL" id="JBHSTE010000003">
    <property type="protein sequence ID" value="MFC6332727.1"/>
    <property type="molecule type" value="Genomic_DNA"/>
</dbReference>
<evidence type="ECO:0000313" key="4">
    <source>
        <dbReference type="Proteomes" id="UP001596233"/>
    </source>
</evidence>
<evidence type="ECO:0000313" key="3">
    <source>
        <dbReference type="EMBL" id="MFC6332727.1"/>
    </source>
</evidence>
<dbReference type="PANTHER" id="PTHR40446">
    <property type="entry name" value="N-ACETYLGLUCOSAMINE-1-PHOSPHODIESTER ALPHA-N-ACETYLGLUCOSAMINIDASE"/>
    <property type="match status" value="1"/>
</dbReference>
<accession>A0ABW1V1S3</accession>
<organism evidence="3 4">
    <name type="scientific">Paenibacillus septentrionalis</name>
    <dbReference type="NCBI Taxonomy" id="429342"/>
    <lineage>
        <taxon>Bacteria</taxon>
        <taxon>Bacillati</taxon>
        <taxon>Bacillota</taxon>
        <taxon>Bacilli</taxon>
        <taxon>Bacillales</taxon>
        <taxon>Paenibacillaceae</taxon>
        <taxon>Paenibacillus</taxon>
    </lineage>
</organism>
<evidence type="ECO:0000256" key="1">
    <source>
        <dbReference type="SAM" id="Phobius"/>
    </source>
</evidence>
<feature type="transmembrane region" description="Helical" evidence="1">
    <location>
        <begin position="6"/>
        <end position="28"/>
    </location>
</feature>
<proteinExistence type="predicted"/>
<keyword evidence="3" id="KW-0326">Glycosidase</keyword>
<dbReference type="Pfam" id="PF09992">
    <property type="entry name" value="NAGPA"/>
    <property type="match status" value="1"/>
</dbReference>
<sequence>MNNVQFVNRLMMLVIAPFIGIFIGIVLLTSSKTVEQDIASATSLELSDGKAYHAAAEALAASTDLAKVTRNNIEASYAKYNETNELVSSLIPVVKKTLDYPYAIYDKAISEKLGKPSATINSNKLKAQLYYKSYDHFKGYLVKIKLKSSSAVDMVLGGDELGKAMTTVEAAKKHGAAVAVNAGGFADAGSKRYPLGTTIIDGSYVNGFHPSTNNLFFAGLNEQNELIGGIFKEKEQLDKLKPRFGASFVPILLQDGKKKTIPAKWKTSPKRAPRVVLANFRDDQLLLFVTDGYNTDGSAGATLAEIQSILVQYDVQDAYNMDGGGSASLVFNGQLINSPSDGQLRKLPTHLLFFK</sequence>
<comment type="caution">
    <text evidence="3">The sequence shown here is derived from an EMBL/GenBank/DDBJ whole genome shotgun (WGS) entry which is preliminary data.</text>
</comment>
<dbReference type="GO" id="GO:0016798">
    <property type="term" value="F:hydrolase activity, acting on glycosyl bonds"/>
    <property type="evidence" value="ECO:0007669"/>
    <property type="project" value="UniProtKB-KW"/>
</dbReference>
<reference evidence="4" key="1">
    <citation type="journal article" date="2019" name="Int. J. Syst. Evol. Microbiol.">
        <title>The Global Catalogue of Microorganisms (GCM) 10K type strain sequencing project: providing services to taxonomists for standard genome sequencing and annotation.</title>
        <authorList>
            <consortium name="The Broad Institute Genomics Platform"/>
            <consortium name="The Broad Institute Genome Sequencing Center for Infectious Disease"/>
            <person name="Wu L."/>
            <person name="Ma J."/>
        </authorList>
    </citation>
    <scope>NUCLEOTIDE SEQUENCE [LARGE SCALE GENOMIC DNA]</scope>
    <source>
        <strain evidence="4">PCU 280</strain>
    </source>
</reference>